<dbReference type="GO" id="GO:0006221">
    <property type="term" value="P:pyrimidine nucleotide biosynthetic process"/>
    <property type="evidence" value="ECO:0007669"/>
    <property type="project" value="InterPro"/>
</dbReference>
<dbReference type="Pfam" id="PF00970">
    <property type="entry name" value="FAD_binding_6"/>
    <property type="match status" value="1"/>
</dbReference>
<dbReference type="InterPro" id="IPR012165">
    <property type="entry name" value="Cyt_c3_hydrogenase_gsu"/>
</dbReference>
<proteinExistence type="predicted"/>
<keyword evidence="4 10" id="KW-0479">Metal-binding</keyword>
<dbReference type="InterPro" id="IPR050353">
    <property type="entry name" value="PyrK_electron_transfer"/>
</dbReference>
<dbReference type="InterPro" id="IPR039261">
    <property type="entry name" value="FNR_nucleotide-bd"/>
</dbReference>
<keyword evidence="7 10" id="KW-0408">Iron</keyword>
<reference evidence="12 13" key="1">
    <citation type="journal article" date="2016" name="Nat. Commun.">
        <title>Thousands of microbial genomes shed light on interconnected biogeochemical processes in an aquifer system.</title>
        <authorList>
            <person name="Anantharaman K."/>
            <person name="Brown C.T."/>
            <person name="Hug L.A."/>
            <person name="Sharon I."/>
            <person name="Castelle C.J."/>
            <person name="Probst A.J."/>
            <person name="Thomas B.C."/>
            <person name="Singh A."/>
            <person name="Wilkins M.J."/>
            <person name="Karaoz U."/>
            <person name="Brodie E.L."/>
            <person name="Williams K.H."/>
            <person name="Hubbard S.S."/>
            <person name="Banfield J.F."/>
        </authorList>
    </citation>
    <scope>NUCLEOTIDE SEQUENCE [LARGE SCALE GENOMIC DNA]</scope>
</reference>
<dbReference type="Gene3D" id="3.40.50.80">
    <property type="entry name" value="Nucleotide-binding domain of ferredoxin-NADP reductase (FNR) module"/>
    <property type="match status" value="1"/>
</dbReference>
<evidence type="ECO:0000313" key="12">
    <source>
        <dbReference type="EMBL" id="OGY24042.1"/>
    </source>
</evidence>
<dbReference type="InterPro" id="IPR019480">
    <property type="entry name" value="Dihydroorotate_DH_Fe-S-bd"/>
</dbReference>
<dbReference type="InterPro" id="IPR001433">
    <property type="entry name" value="OxRdtase_FAD/NAD-bd"/>
</dbReference>
<dbReference type="Pfam" id="PF00175">
    <property type="entry name" value="NAD_binding_1"/>
    <property type="match status" value="1"/>
</dbReference>
<evidence type="ECO:0000256" key="7">
    <source>
        <dbReference type="ARBA" id="ARBA00023004"/>
    </source>
</evidence>
<dbReference type="InterPro" id="IPR017927">
    <property type="entry name" value="FAD-bd_FR_type"/>
</dbReference>
<dbReference type="GO" id="GO:0016491">
    <property type="term" value="F:oxidoreductase activity"/>
    <property type="evidence" value="ECO:0007669"/>
    <property type="project" value="InterPro"/>
</dbReference>
<keyword evidence="3 10" id="KW-0001">2Fe-2S</keyword>
<gene>
    <name evidence="12" type="ORF">A2172_00650</name>
</gene>
<feature type="binding site" evidence="10">
    <location>
        <position position="242"/>
    </location>
    <ligand>
        <name>[2Fe-2S] cluster</name>
        <dbReference type="ChEBI" id="CHEBI:190135"/>
    </ligand>
</feature>
<dbReference type="AlphaFoldDB" id="A0A1G1W8Q8"/>
<dbReference type="Proteomes" id="UP000176631">
    <property type="component" value="Unassembled WGS sequence"/>
</dbReference>
<evidence type="ECO:0000256" key="10">
    <source>
        <dbReference type="PIRSR" id="PIRSR006816-2"/>
    </source>
</evidence>
<dbReference type="GO" id="GO:0050660">
    <property type="term" value="F:flavin adenine dinucleotide binding"/>
    <property type="evidence" value="ECO:0007669"/>
    <property type="project" value="InterPro"/>
</dbReference>
<dbReference type="Gene3D" id="2.40.30.10">
    <property type="entry name" value="Translation factors"/>
    <property type="match status" value="1"/>
</dbReference>
<comment type="cofactor">
    <cofactor evidence="10">
        <name>[2Fe-2S] cluster</name>
        <dbReference type="ChEBI" id="CHEBI:190135"/>
    </cofactor>
    <text evidence="10">Binds 1 [2Fe-2S] cluster per subunit.</text>
</comment>
<dbReference type="SUPFAM" id="SSF63380">
    <property type="entry name" value="Riboflavin synthase domain-like"/>
    <property type="match status" value="1"/>
</dbReference>
<protein>
    <recommendedName>
        <fullName evidence="11">FAD-binding FR-type domain-containing protein</fullName>
    </recommendedName>
</protein>
<dbReference type="CDD" id="cd06221">
    <property type="entry name" value="sulfite_reductase_like"/>
    <property type="match status" value="1"/>
</dbReference>
<dbReference type="PIRSF" id="PIRSF006816">
    <property type="entry name" value="Cyc3_hyd_g"/>
    <property type="match status" value="1"/>
</dbReference>
<keyword evidence="1" id="KW-0813">Transport</keyword>
<feature type="binding site" evidence="10">
    <location>
        <position position="250"/>
    </location>
    <ligand>
        <name>[2Fe-2S] cluster</name>
        <dbReference type="ChEBI" id="CHEBI:190135"/>
    </ligand>
</feature>
<sequence length="274" mass="29764">MENALLPKKAKLVKIEDLSPDVKLLRVKLSNSSFPTNDSGLTFNPGQFMLLGVWGYGESPFGPSSSPYEAGFIDFGVRNVGVVTKHLHELEVGDTVTLRGPYGNGYPLNSMQGKDIVMVTGGCGIPPIASLIEYLIKNRKSFGKIYLIYGAAAPDNLLFRNSYLRWQKAIEIILTVDKPSPDWKGCTGFVNAHLGKVKVDPDNTLVAACGPGPMTAALAKTLGGMGISKRQFFVSEERRMSCGIGRCQHCTCGDTYVCLDGPVFSYDQVEGVWD</sequence>
<evidence type="ECO:0000256" key="3">
    <source>
        <dbReference type="ARBA" id="ARBA00022714"/>
    </source>
</evidence>
<organism evidence="12 13">
    <name type="scientific">Candidatus Woykebacteria bacterium RBG_13_40_15</name>
    <dbReference type="NCBI Taxonomy" id="1802593"/>
    <lineage>
        <taxon>Bacteria</taxon>
        <taxon>Candidatus Woykeibacteriota</taxon>
    </lineage>
</organism>
<feature type="binding site" evidence="10">
    <location>
        <position position="247"/>
    </location>
    <ligand>
        <name>[2Fe-2S] cluster</name>
        <dbReference type="ChEBI" id="CHEBI:190135"/>
    </ligand>
</feature>
<keyword evidence="6" id="KW-0249">Electron transport</keyword>
<dbReference type="InterPro" id="IPR037117">
    <property type="entry name" value="Dihydroorotate_DH_ele_sf"/>
</dbReference>
<evidence type="ECO:0000313" key="13">
    <source>
        <dbReference type="Proteomes" id="UP000176631"/>
    </source>
</evidence>
<evidence type="ECO:0000256" key="8">
    <source>
        <dbReference type="ARBA" id="ARBA00023014"/>
    </source>
</evidence>
<dbReference type="STRING" id="1802593.A2172_00650"/>
<dbReference type="PRINTS" id="PR00406">
    <property type="entry name" value="CYTB5RDTASE"/>
</dbReference>
<feature type="domain" description="FAD-binding FR-type" evidence="11">
    <location>
        <begin position="5"/>
        <end position="108"/>
    </location>
</feature>
<keyword evidence="8 10" id="KW-0411">Iron-sulfur</keyword>
<evidence type="ECO:0000256" key="6">
    <source>
        <dbReference type="ARBA" id="ARBA00022982"/>
    </source>
</evidence>
<dbReference type="Gene3D" id="2.10.240.10">
    <property type="entry name" value="Dihydroorotate dehydrogenase, electron transfer subunit"/>
    <property type="match status" value="1"/>
</dbReference>
<dbReference type="GO" id="GO:0046872">
    <property type="term" value="F:metal ion binding"/>
    <property type="evidence" value="ECO:0007669"/>
    <property type="project" value="UniProtKB-KW"/>
</dbReference>
<evidence type="ECO:0000256" key="2">
    <source>
        <dbReference type="ARBA" id="ARBA00022630"/>
    </source>
</evidence>
<feature type="binding site" evidence="10">
    <location>
        <position position="258"/>
    </location>
    <ligand>
        <name>[2Fe-2S] cluster</name>
        <dbReference type="ChEBI" id="CHEBI:190135"/>
    </ligand>
</feature>
<evidence type="ECO:0000256" key="1">
    <source>
        <dbReference type="ARBA" id="ARBA00022448"/>
    </source>
</evidence>
<keyword evidence="5" id="KW-0274">FAD</keyword>
<comment type="cofactor">
    <cofactor evidence="9">
        <name>[2Fe-2S] cluster</name>
        <dbReference type="ChEBI" id="CHEBI:190135"/>
    </cofactor>
</comment>
<dbReference type="PROSITE" id="PS51384">
    <property type="entry name" value="FAD_FR"/>
    <property type="match status" value="1"/>
</dbReference>
<dbReference type="GO" id="GO:0051537">
    <property type="term" value="F:2 iron, 2 sulfur cluster binding"/>
    <property type="evidence" value="ECO:0007669"/>
    <property type="project" value="UniProtKB-KW"/>
</dbReference>
<dbReference type="InterPro" id="IPR008333">
    <property type="entry name" value="Cbr1-like_FAD-bd_dom"/>
</dbReference>
<dbReference type="PANTHER" id="PTHR43513:SF1">
    <property type="entry name" value="ANAEROBIC SULFITE REDUCTASE SUBUNIT B"/>
    <property type="match status" value="1"/>
</dbReference>
<dbReference type="SUPFAM" id="SSF52343">
    <property type="entry name" value="Ferredoxin reductase-like, C-terminal NADP-linked domain"/>
    <property type="match status" value="1"/>
</dbReference>
<evidence type="ECO:0000256" key="5">
    <source>
        <dbReference type="ARBA" id="ARBA00022827"/>
    </source>
</evidence>
<evidence type="ECO:0000256" key="4">
    <source>
        <dbReference type="ARBA" id="ARBA00022723"/>
    </source>
</evidence>
<comment type="caution">
    <text evidence="12">The sequence shown here is derived from an EMBL/GenBank/DDBJ whole genome shotgun (WGS) entry which is preliminary data.</text>
</comment>
<dbReference type="EMBL" id="MHCP01000015">
    <property type="protein sequence ID" value="OGY24042.1"/>
    <property type="molecule type" value="Genomic_DNA"/>
</dbReference>
<keyword evidence="2" id="KW-0285">Flavoprotein</keyword>
<name>A0A1G1W8Q8_9BACT</name>
<dbReference type="InterPro" id="IPR017938">
    <property type="entry name" value="Riboflavin_synthase-like_b-brl"/>
</dbReference>
<accession>A0A1G1W8Q8</accession>
<dbReference type="Pfam" id="PF10418">
    <property type="entry name" value="DHODB_Fe-S_bind"/>
    <property type="match status" value="1"/>
</dbReference>
<dbReference type="PANTHER" id="PTHR43513">
    <property type="entry name" value="DIHYDROOROTATE DEHYDROGENASE B (NAD(+)), ELECTRON TRANSFER SUBUNIT"/>
    <property type="match status" value="1"/>
</dbReference>
<evidence type="ECO:0000259" key="11">
    <source>
        <dbReference type="PROSITE" id="PS51384"/>
    </source>
</evidence>
<evidence type="ECO:0000256" key="9">
    <source>
        <dbReference type="ARBA" id="ARBA00034078"/>
    </source>
</evidence>